<proteinExistence type="predicted"/>
<evidence type="ECO:0000313" key="1">
    <source>
        <dbReference type="EMBL" id="DAF50840.1"/>
    </source>
</evidence>
<dbReference type="EMBL" id="BK032602">
    <property type="protein sequence ID" value="DAF50840.1"/>
    <property type="molecule type" value="Genomic_DNA"/>
</dbReference>
<reference evidence="1" key="1">
    <citation type="journal article" date="2021" name="Proc. Natl. Acad. Sci. U.S.A.">
        <title>A Catalog of Tens of Thousands of Viruses from Human Metagenomes Reveals Hidden Associations with Chronic Diseases.</title>
        <authorList>
            <person name="Tisza M.J."/>
            <person name="Buck C.B."/>
        </authorList>
    </citation>
    <scope>NUCLEOTIDE SEQUENCE</scope>
    <source>
        <strain evidence="1">CtDhw1</strain>
    </source>
</reference>
<name>A0A8S5SIR2_9CAUD</name>
<sequence>MGGYGIVIYRREAETTNKNVCCQELSLQNARNFRA</sequence>
<accession>A0A8S5SIR2</accession>
<protein>
    <submittedName>
        <fullName evidence="1">Uncharacterized protein</fullName>
    </submittedName>
</protein>
<organism evidence="1">
    <name type="scientific">Siphoviridae sp. ctDhw1</name>
    <dbReference type="NCBI Taxonomy" id="2827813"/>
    <lineage>
        <taxon>Viruses</taxon>
        <taxon>Duplodnaviria</taxon>
        <taxon>Heunggongvirae</taxon>
        <taxon>Uroviricota</taxon>
        <taxon>Caudoviricetes</taxon>
    </lineage>
</organism>